<dbReference type="Proteomes" id="UP000485562">
    <property type="component" value="Unassembled WGS sequence"/>
</dbReference>
<proteinExistence type="predicted"/>
<gene>
    <name evidence="1" type="ORF">BWX89_00130</name>
</gene>
<accession>A0A1V6CE64</accession>
<dbReference type="AlphaFoldDB" id="A0A1V6CE64"/>
<protein>
    <submittedName>
        <fullName evidence="1">Uncharacterized protein</fullName>
    </submittedName>
</protein>
<dbReference type="EMBL" id="MWDQ01000022">
    <property type="protein sequence ID" value="OQB75187.1"/>
    <property type="molecule type" value="Genomic_DNA"/>
</dbReference>
<dbReference type="PROSITE" id="PS51257">
    <property type="entry name" value="PROKAR_LIPOPROTEIN"/>
    <property type="match status" value="1"/>
</dbReference>
<reference evidence="1" key="1">
    <citation type="submission" date="2017-02" db="EMBL/GenBank/DDBJ databases">
        <title>Delving into the versatile metabolic prowess of the omnipresent phylum Bacteroidetes.</title>
        <authorList>
            <person name="Nobu M.K."/>
            <person name="Mei R."/>
            <person name="Narihiro T."/>
            <person name="Kuroda K."/>
            <person name="Liu W.-T."/>
        </authorList>
    </citation>
    <scope>NUCLEOTIDE SEQUENCE</scope>
    <source>
        <strain evidence="1">ADurb.Bin131</strain>
    </source>
</reference>
<comment type="caution">
    <text evidence="1">The sequence shown here is derived from an EMBL/GenBank/DDBJ whole genome shotgun (WGS) entry which is preliminary data.</text>
</comment>
<organism evidence="1">
    <name type="scientific">candidate division TA06 bacterium ADurb.Bin131</name>
    <dbReference type="NCBI Taxonomy" id="1852827"/>
    <lineage>
        <taxon>Bacteria</taxon>
        <taxon>Bacteria division TA06</taxon>
    </lineage>
</organism>
<name>A0A1V6CE64_UNCT6</name>
<sequence>MKKITPALCVFFQIFVVSCFSQTINSKTSLEVVKENIFKVLADNNQMPLYNLYTRYVGSILDRTSGDKWWNDKNGYFRLSIIDRWLRNPFDCIIDGDKITFDVHNIAKNGMDDMNKLLMMCCNFCDFQVEYNQPTKKKKKILQSMQENLLLAENNVRFAFEKFSHDQLIEFAELMQRITVREIGNEVAHSVRNRQEGLAMCSKVSKVKIDNLIIGTMVLCDTFKNPEFETLKRIKPGRYGRILVGTSKNDTYNIDTMRNIDCIIDPSGNDTYIGGKTGPDKPLLVIIDFEGDDRYISEDGYSQGSGFFGISILYDIKGNDVYQAGDVSQGSALVGVGILIDNNGDDVYNGDRRAQGSSVVGIGLLIDKNGNDMYSVNLFGQGYGGMLGIGVLEDSRGNDHYIAGGKYDDSYQEPPHYYKHAWSQGCGSGFRGVSNGGIGIILDGGGDDIYEADYFSTGGYWFAAGLARDFEGNDIRRPLTHNFSRYGFGYACHYGIGLLYDDTGNDTYIGTLGIQGFGWDIGTAAVVDFSGDDSYTATISGQGFACQGSFALLIDMDGSDVYNGGNPRTTQGIPGSLEYHPKNLIGGNFSFLIDSGKGTDSFSCGAKQNCVNQRSTENGVGYLIDIE</sequence>
<evidence type="ECO:0000313" key="1">
    <source>
        <dbReference type="EMBL" id="OQB75187.1"/>
    </source>
</evidence>